<accession>A0A6C0RHK7</accession>
<keyword evidence="6" id="KW-0915">Sodium</keyword>
<protein>
    <submittedName>
        <fullName evidence="13">Sodium:proton exchanger</fullName>
    </submittedName>
</protein>
<evidence type="ECO:0000313" key="13">
    <source>
        <dbReference type="EMBL" id="QIA09537.1"/>
    </source>
</evidence>
<feature type="transmembrane region" description="Helical" evidence="10">
    <location>
        <begin position="57"/>
        <end position="74"/>
    </location>
</feature>
<dbReference type="PANTHER" id="PTHR43562">
    <property type="entry name" value="NAPA-TYPE SODIUM/HYDROGEN ANTIPORTER"/>
    <property type="match status" value="1"/>
</dbReference>
<dbReference type="KEGG" id="drc:G0Q07_18295"/>
<evidence type="ECO:0000313" key="14">
    <source>
        <dbReference type="Proteomes" id="UP000474630"/>
    </source>
</evidence>
<evidence type="ECO:0000256" key="10">
    <source>
        <dbReference type="SAM" id="Phobius"/>
    </source>
</evidence>
<name>A0A6C0RHK7_9BACT</name>
<dbReference type="GO" id="GO:0016020">
    <property type="term" value="C:membrane"/>
    <property type="evidence" value="ECO:0007669"/>
    <property type="project" value="UniProtKB-SubCell"/>
</dbReference>
<dbReference type="Gene3D" id="1.20.1530.20">
    <property type="match status" value="1"/>
</dbReference>
<evidence type="ECO:0000256" key="9">
    <source>
        <dbReference type="ARBA" id="ARBA00023201"/>
    </source>
</evidence>
<evidence type="ECO:0000256" key="3">
    <source>
        <dbReference type="ARBA" id="ARBA00022449"/>
    </source>
</evidence>
<dbReference type="GO" id="GO:1902600">
    <property type="term" value="P:proton transmembrane transport"/>
    <property type="evidence" value="ECO:0007669"/>
    <property type="project" value="InterPro"/>
</dbReference>
<dbReference type="InterPro" id="IPR036291">
    <property type="entry name" value="NAD(P)-bd_dom_sf"/>
</dbReference>
<reference evidence="13 14" key="1">
    <citation type="submission" date="2020-02" db="EMBL/GenBank/DDBJ databases">
        <title>Genome sequencing for Draconibacterium sp. strain M1.</title>
        <authorList>
            <person name="Park S.-J."/>
        </authorList>
    </citation>
    <scope>NUCLEOTIDE SEQUENCE [LARGE SCALE GENOMIC DNA]</scope>
    <source>
        <strain evidence="13 14">M1</strain>
    </source>
</reference>
<dbReference type="AlphaFoldDB" id="A0A6C0RHK7"/>
<keyword evidence="7" id="KW-0406">Ion transport</keyword>
<evidence type="ECO:0000259" key="12">
    <source>
        <dbReference type="Pfam" id="PF02254"/>
    </source>
</evidence>
<evidence type="ECO:0000256" key="8">
    <source>
        <dbReference type="ARBA" id="ARBA00023136"/>
    </source>
</evidence>
<dbReference type="SUPFAM" id="SSF51735">
    <property type="entry name" value="NAD(P)-binding Rossmann-fold domains"/>
    <property type="match status" value="1"/>
</dbReference>
<dbReference type="GO" id="GO:0006813">
    <property type="term" value="P:potassium ion transport"/>
    <property type="evidence" value="ECO:0007669"/>
    <property type="project" value="InterPro"/>
</dbReference>
<feature type="transmembrane region" description="Helical" evidence="10">
    <location>
        <begin position="147"/>
        <end position="171"/>
    </location>
</feature>
<feature type="transmembrane region" description="Helical" evidence="10">
    <location>
        <begin position="303"/>
        <end position="324"/>
    </location>
</feature>
<dbReference type="InterPro" id="IPR003148">
    <property type="entry name" value="RCK_N"/>
</dbReference>
<proteinExistence type="predicted"/>
<dbReference type="GO" id="GO:0015297">
    <property type="term" value="F:antiporter activity"/>
    <property type="evidence" value="ECO:0007669"/>
    <property type="project" value="UniProtKB-KW"/>
</dbReference>
<evidence type="ECO:0000256" key="6">
    <source>
        <dbReference type="ARBA" id="ARBA00023053"/>
    </source>
</evidence>
<dbReference type="InterPro" id="IPR006153">
    <property type="entry name" value="Cation/H_exchanger_TM"/>
</dbReference>
<evidence type="ECO:0000256" key="4">
    <source>
        <dbReference type="ARBA" id="ARBA00022692"/>
    </source>
</evidence>
<feature type="transmembrane region" description="Helical" evidence="10">
    <location>
        <begin position="275"/>
        <end position="296"/>
    </location>
</feature>
<dbReference type="Gene3D" id="3.40.50.720">
    <property type="entry name" value="NAD(P)-binding Rossmann-like Domain"/>
    <property type="match status" value="1"/>
</dbReference>
<keyword evidence="5 10" id="KW-1133">Transmembrane helix</keyword>
<keyword evidence="14" id="KW-1185">Reference proteome</keyword>
<feature type="transmembrane region" description="Helical" evidence="10">
    <location>
        <begin position="32"/>
        <end position="51"/>
    </location>
</feature>
<gene>
    <name evidence="13" type="ORF">G0Q07_18295</name>
</gene>
<organism evidence="13 14">
    <name type="scientific">Draconibacterium halophilum</name>
    <dbReference type="NCBI Taxonomy" id="2706887"/>
    <lineage>
        <taxon>Bacteria</taxon>
        <taxon>Pseudomonadati</taxon>
        <taxon>Bacteroidota</taxon>
        <taxon>Bacteroidia</taxon>
        <taxon>Marinilabiliales</taxon>
        <taxon>Prolixibacteraceae</taxon>
        <taxon>Draconibacterium</taxon>
    </lineage>
</organism>
<feature type="transmembrane region" description="Helical" evidence="10">
    <location>
        <begin position="225"/>
        <end position="255"/>
    </location>
</feature>
<dbReference type="Pfam" id="PF00999">
    <property type="entry name" value="Na_H_Exchanger"/>
    <property type="match status" value="1"/>
</dbReference>
<feature type="domain" description="Cation/H+ exchanger transmembrane" evidence="11">
    <location>
        <begin position="17"/>
        <end position="385"/>
    </location>
</feature>
<evidence type="ECO:0000256" key="1">
    <source>
        <dbReference type="ARBA" id="ARBA00004141"/>
    </source>
</evidence>
<evidence type="ECO:0000256" key="2">
    <source>
        <dbReference type="ARBA" id="ARBA00022448"/>
    </source>
</evidence>
<dbReference type="RefSeq" id="WP_163348508.1">
    <property type="nucleotide sequence ID" value="NZ_CP048409.1"/>
</dbReference>
<dbReference type="InterPro" id="IPR038770">
    <property type="entry name" value="Na+/solute_symporter_sf"/>
</dbReference>
<dbReference type="Proteomes" id="UP000474630">
    <property type="component" value="Chromosome"/>
</dbReference>
<feature type="transmembrane region" description="Helical" evidence="10">
    <location>
        <begin position="6"/>
        <end position="25"/>
    </location>
</feature>
<keyword evidence="9" id="KW-0739">Sodium transport</keyword>
<evidence type="ECO:0000259" key="11">
    <source>
        <dbReference type="Pfam" id="PF00999"/>
    </source>
</evidence>
<feature type="transmembrane region" description="Helical" evidence="10">
    <location>
        <begin position="86"/>
        <end position="109"/>
    </location>
</feature>
<feature type="domain" description="RCK N-terminal" evidence="12">
    <location>
        <begin position="405"/>
        <end position="502"/>
    </location>
</feature>
<dbReference type="PANTHER" id="PTHR43562:SF3">
    <property type="entry name" value="SODIUM ION_PROTON EXCHANGER (EUROFUNG)"/>
    <property type="match status" value="1"/>
</dbReference>
<evidence type="ECO:0000256" key="7">
    <source>
        <dbReference type="ARBA" id="ARBA00023065"/>
    </source>
</evidence>
<feature type="transmembrane region" description="Helical" evidence="10">
    <location>
        <begin position="115"/>
        <end position="135"/>
    </location>
</feature>
<dbReference type="GO" id="GO:0006814">
    <property type="term" value="P:sodium ion transport"/>
    <property type="evidence" value="ECO:0007669"/>
    <property type="project" value="UniProtKB-KW"/>
</dbReference>
<feature type="transmembrane region" description="Helical" evidence="10">
    <location>
        <begin position="364"/>
        <end position="383"/>
    </location>
</feature>
<sequence>MEEFHINILNISAVLLAAYLGGVAIRKIGYPAILGELLIGIVLGPAVLGWLEYSEAVKVLAEIGIILLMVYIGMEIDFRDLKKASWAGLLAAIGGFFVPFVLGYFAIVWSGGTPIAGLFVAIAIGVTSLATKSRILIDLKLLNTRIAYVLMAGALISDTLALVIFSGITNFAETNVVKISELLLIGGKILVFFGLTISIGVFFLPRLGKYITRSGMKNSTAYFTLILIVTFGYCELAELAGMHSILGAFMAGLFIKDNLFPKTISKELNKAFYDVSIGFMAPIFFVTAGFFVDVTVFQTDLGLLILVTFLAIVGKIVGTALFYLPSRNGWREGITIGTGMNGRGAVEIIIAEIGLEMGIIDKTIFSILVFMAIFTTLTVPVFLNWTTKWLRKRGELVYMDERRGIVFLGVNPLSLILAKYFKEQEPVTLIDNNRELAAKANKAGFKSIYGNALIEETWEETRADSLAAFVALTTNNQVNLRAAQTAKSKFLVPEVVVAISAAGQTSNVTEESDKRNILFASAVSMNVWFQKIQLDKAEENTILVTAPISCKQWIHKYKIDTTDTLPILIRSEKGRIRLFSSASSLQTNDRVVILKAEK</sequence>
<keyword evidence="2" id="KW-0813">Transport</keyword>
<keyword evidence="8 10" id="KW-0472">Membrane</keyword>
<evidence type="ECO:0000256" key="5">
    <source>
        <dbReference type="ARBA" id="ARBA00022989"/>
    </source>
</evidence>
<keyword evidence="3" id="KW-0050">Antiport</keyword>
<feature type="transmembrane region" description="Helical" evidence="10">
    <location>
        <begin position="183"/>
        <end position="204"/>
    </location>
</feature>
<comment type="subcellular location">
    <subcellularLocation>
        <location evidence="1">Membrane</location>
        <topology evidence="1">Multi-pass membrane protein</topology>
    </subcellularLocation>
</comment>
<dbReference type="EMBL" id="CP048409">
    <property type="protein sequence ID" value="QIA09537.1"/>
    <property type="molecule type" value="Genomic_DNA"/>
</dbReference>
<dbReference type="Pfam" id="PF02254">
    <property type="entry name" value="TrkA_N"/>
    <property type="match status" value="1"/>
</dbReference>
<keyword evidence="4 10" id="KW-0812">Transmembrane</keyword>